<dbReference type="OrthoDB" id="10262769at2759"/>
<name>A0A4C1SZJ0_EUMVA</name>
<proteinExistence type="predicted"/>
<dbReference type="EMBL" id="BGZK01000026">
    <property type="protein sequence ID" value="GBP07355.1"/>
    <property type="molecule type" value="Genomic_DNA"/>
</dbReference>
<sequence length="76" mass="8154">MDVSEAREMCKDRTMWKSTVSAYLLGNRHFKLSKDILPSGNLDCTTCTQETKQMTGAVHAGAPRAAAGAALGARLI</sequence>
<gene>
    <name evidence="1" type="ORF">EVAR_4743_1</name>
</gene>
<evidence type="ECO:0000313" key="2">
    <source>
        <dbReference type="Proteomes" id="UP000299102"/>
    </source>
</evidence>
<protein>
    <submittedName>
        <fullName evidence="1">Uncharacterized protein</fullName>
    </submittedName>
</protein>
<comment type="caution">
    <text evidence="1">The sequence shown here is derived from an EMBL/GenBank/DDBJ whole genome shotgun (WGS) entry which is preliminary data.</text>
</comment>
<keyword evidence="2" id="KW-1185">Reference proteome</keyword>
<organism evidence="1 2">
    <name type="scientific">Eumeta variegata</name>
    <name type="common">Bagworm moth</name>
    <name type="synonym">Eumeta japonica</name>
    <dbReference type="NCBI Taxonomy" id="151549"/>
    <lineage>
        <taxon>Eukaryota</taxon>
        <taxon>Metazoa</taxon>
        <taxon>Ecdysozoa</taxon>
        <taxon>Arthropoda</taxon>
        <taxon>Hexapoda</taxon>
        <taxon>Insecta</taxon>
        <taxon>Pterygota</taxon>
        <taxon>Neoptera</taxon>
        <taxon>Endopterygota</taxon>
        <taxon>Lepidoptera</taxon>
        <taxon>Glossata</taxon>
        <taxon>Ditrysia</taxon>
        <taxon>Tineoidea</taxon>
        <taxon>Psychidae</taxon>
        <taxon>Oiketicinae</taxon>
        <taxon>Eumeta</taxon>
    </lineage>
</organism>
<accession>A0A4C1SZJ0</accession>
<evidence type="ECO:0000313" key="1">
    <source>
        <dbReference type="EMBL" id="GBP07355.1"/>
    </source>
</evidence>
<dbReference type="Proteomes" id="UP000299102">
    <property type="component" value="Unassembled WGS sequence"/>
</dbReference>
<reference evidence="1 2" key="1">
    <citation type="journal article" date="2019" name="Commun. Biol.">
        <title>The bagworm genome reveals a unique fibroin gene that provides high tensile strength.</title>
        <authorList>
            <person name="Kono N."/>
            <person name="Nakamura H."/>
            <person name="Ohtoshi R."/>
            <person name="Tomita M."/>
            <person name="Numata K."/>
            <person name="Arakawa K."/>
        </authorList>
    </citation>
    <scope>NUCLEOTIDE SEQUENCE [LARGE SCALE GENOMIC DNA]</scope>
</reference>
<dbReference type="AlphaFoldDB" id="A0A4C1SZJ0"/>